<sequence length="286" mass="31445">MESLSSKWIATIASIWIQCSSGASYTFGIYSSTLKSSQNYDQSTLDTVSVFKDIGANVGVLSGLLYSFVTLNHHTRLRFLRGPWVVHVVGALLCFVGYFLMWASVVGLIPPATGAVDVLVYVYGGSSADGFLGLSGAVLIQAYETICKGNPSAYLLILALLPTFVSLVLMCLVNINGTNSADDKKHLNAFSVVALTLAAYIMIIIILENIFTFPFCAHISTFVILLLLLAYPVKIAITAQRENTDILAQTFSPERSPFVDYPWEWDNDIPKVFHRTRFFRVSSAAW</sequence>
<name>A0ACC1C2M5_9ROSI</name>
<evidence type="ECO:0000313" key="1">
    <source>
        <dbReference type="EMBL" id="KAJ0106231.1"/>
    </source>
</evidence>
<dbReference type="Proteomes" id="UP001164250">
    <property type="component" value="Chromosome 2"/>
</dbReference>
<accession>A0ACC1C2M5</accession>
<reference evidence="2" key="1">
    <citation type="journal article" date="2023" name="G3 (Bethesda)">
        <title>Genome assembly and association tests identify interacting loci associated with vigor, precocity, and sex in interspecific pistachio rootstocks.</title>
        <authorList>
            <person name="Palmer W."/>
            <person name="Jacygrad E."/>
            <person name="Sagayaradj S."/>
            <person name="Cavanaugh K."/>
            <person name="Han R."/>
            <person name="Bertier L."/>
            <person name="Beede B."/>
            <person name="Kafkas S."/>
            <person name="Golino D."/>
            <person name="Preece J."/>
            <person name="Michelmore R."/>
        </authorList>
    </citation>
    <scope>NUCLEOTIDE SEQUENCE [LARGE SCALE GENOMIC DNA]</scope>
</reference>
<gene>
    <name evidence="1" type="ORF">Patl1_17884</name>
</gene>
<dbReference type="EMBL" id="CM047898">
    <property type="protein sequence ID" value="KAJ0106231.1"/>
    <property type="molecule type" value="Genomic_DNA"/>
</dbReference>
<keyword evidence="2" id="KW-1185">Reference proteome</keyword>
<protein>
    <submittedName>
        <fullName evidence="1">Uncharacterized protein</fullName>
    </submittedName>
</protein>
<proteinExistence type="predicted"/>
<evidence type="ECO:0000313" key="2">
    <source>
        <dbReference type="Proteomes" id="UP001164250"/>
    </source>
</evidence>
<organism evidence="1 2">
    <name type="scientific">Pistacia atlantica</name>
    <dbReference type="NCBI Taxonomy" id="434234"/>
    <lineage>
        <taxon>Eukaryota</taxon>
        <taxon>Viridiplantae</taxon>
        <taxon>Streptophyta</taxon>
        <taxon>Embryophyta</taxon>
        <taxon>Tracheophyta</taxon>
        <taxon>Spermatophyta</taxon>
        <taxon>Magnoliopsida</taxon>
        <taxon>eudicotyledons</taxon>
        <taxon>Gunneridae</taxon>
        <taxon>Pentapetalae</taxon>
        <taxon>rosids</taxon>
        <taxon>malvids</taxon>
        <taxon>Sapindales</taxon>
        <taxon>Anacardiaceae</taxon>
        <taxon>Pistacia</taxon>
    </lineage>
</organism>
<comment type="caution">
    <text evidence="1">The sequence shown here is derived from an EMBL/GenBank/DDBJ whole genome shotgun (WGS) entry which is preliminary data.</text>
</comment>